<dbReference type="PANTHER" id="PTHR31616:SF0">
    <property type="entry name" value="GLUCAN 1,4-ALPHA-GLUCOSIDASE"/>
    <property type="match status" value="1"/>
</dbReference>
<dbReference type="InterPro" id="IPR008928">
    <property type="entry name" value="6-hairpin_glycosidase_sf"/>
</dbReference>
<evidence type="ECO:0000259" key="3">
    <source>
        <dbReference type="Pfam" id="PF19291"/>
    </source>
</evidence>
<dbReference type="Pfam" id="PF00723">
    <property type="entry name" value="Glyco_hydro_15"/>
    <property type="match status" value="1"/>
</dbReference>
<protein>
    <submittedName>
        <fullName evidence="4">Glycoside hydrolase family 15 protein</fullName>
    </submittedName>
</protein>
<keyword evidence="4" id="KW-0378">Hydrolase</keyword>
<dbReference type="InterPro" id="IPR012341">
    <property type="entry name" value="6hp_glycosidase-like_sf"/>
</dbReference>
<dbReference type="Proteomes" id="UP000238413">
    <property type="component" value="Chromosome"/>
</dbReference>
<dbReference type="SUPFAM" id="SSF48208">
    <property type="entry name" value="Six-hairpin glycosidases"/>
    <property type="match status" value="1"/>
</dbReference>
<evidence type="ECO:0000313" key="5">
    <source>
        <dbReference type="Proteomes" id="UP000238413"/>
    </source>
</evidence>
<sequence>MADVADTTGVPDVPGVPDASGITGVTDARAVTAAEAATRSGARGGPGGPLGAGAPRYLPISDHGLIGDLRSAALVGTNGTIDWYCCPRFDAPSVFASILDADRGGSFELAPDVEARTKQFYFPDTNVLITRFFAEDGVGEIQDFMPVVDESREAGRHRLIRRVVCVRGTLPFRARVAPRFDYGRAEHTVHAEAGQVVFVSSSLRLALTSTVPFEVAGPDVWSLFKLSEGSSAVFTIDRVGGDVGPRFCAVAEAEREFNATVAYWRRWLSKSRYRGRWREMVHRSALTLKLLTYAPTGAIIAAPTTSLPENIGGERNWDYRYVWIRDAAFCVYALLRLGFTDEAEAFMGFLSEHVRLDMSGADEGPGAADPLQIMYGIDGRRDLPEQVLPHLEGYRGSAPVRVGNAAVDQLQLDIYGALVDSLYLYDKWGKPISSDHWERISELVDWVCGNWDQSDEGIWETRGGRKRFLYSRLMCWVAIERAMRLARHRGLPADMVRWGAARDAIYRRIMRQGWSEARGAFVQSEDGDILDASLLMMPLAKFISPTDPKWLATLDALGEDLVCDSLVYRYDPEASPDGLPGEEGTFSICSFWYVEALTRAGRLDEARLAFEKMLTYANHLGLYAEEIGRTGEQGGNFPQAFTHLALISAAFNLDRMLG</sequence>
<dbReference type="InterPro" id="IPR011613">
    <property type="entry name" value="GH15-like"/>
</dbReference>
<accession>A0ABN5HV97</accession>
<reference evidence="4 5" key="1">
    <citation type="submission" date="2018-02" db="EMBL/GenBank/DDBJ databases">
        <title>Complete genome sequence of Streptomyces dengpaensis, the producer of angucyclines.</title>
        <authorList>
            <person name="Yumei L."/>
        </authorList>
    </citation>
    <scope>NUCLEOTIDE SEQUENCE [LARGE SCALE GENOMIC DNA]</scope>
    <source>
        <strain evidence="4 5">XZHG99</strain>
    </source>
</reference>
<dbReference type="GO" id="GO:0016787">
    <property type="term" value="F:hydrolase activity"/>
    <property type="evidence" value="ECO:0007669"/>
    <property type="project" value="UniProtKB-KW"/>
</dbReference>
<organism evidence="4 5">
    <name type="scientific">Streptomyces dengpaensis</name>
    <dbReference type="NCBI Taxonomy" id="2049881"/>
    <lineage>
        <taxon>Bacteria</taxon>
        <taxon>Bacillati</taxon>
        <taxon>Actinomycetota</taxon>
        <taxon>Actinomycetes</taxon>
        <taxon>Kitasatosporales</taxon>
        <taxon>Streptomycetaceae</taxon>
        <taxon>Streptomyces</taxon>
    </lineage>
</organism>
<keyword evidence="5" id="KW-1185">Reference proteome</keyword>
<evidence type="ECO:0000313" key="4">
    <source>
        <dbReference type="EMBL" id="AVH54854.1"/>
    </source>
</evidence>
<feature type="region of interest" description="Disordered" evidence="1">
    <location>
        <begin position="1"/>
        <end position="24"/>
    </location>
</feature>
<dbReference type="EMBL" id="CP026652">
    <property type="protein sequence ID" value="AVH54854.1"/>
    <property type="molecule type" value="Genomic_DNA"/>
</dbReference>
<dbReference type="Gene3D" id="1.50.10.10">
    <property type="match status" value="1"/>
</dbReference>
<evidence type="ECO:0000259" key="2">
    <source>
        <dbReference type="Pfam" id="PF00723"/>
    </source>
</evidence>
<proteinExistence type="predicted"/>
<name>A0ABN5HV97_9ACTN</name>
<evidence type="ECO:0000256" key="1">
    <source>
        <dbReference type="SAM" id="MobiDB-lite"/>
    </source>
</evidence>
<gene>
    <name evidence="4" type="ORF">C4B68_02495</name>
</gene>
<feature type="domain" description="GH15-like" evidence="2">
    <location>
        <begin position="278"/>
        <end position="650"/>
    </location>
</feature>
<dbReference type="Pfam" id="PF19291">
    <property type="entry name" value="TREH_N"/>
    <property type="match status" value="1"/>
</dbReference>
<dbReference type="PANTHER" id="PTHR31616">
    <property type="entry name" value="TREHALASE"/>
    <property type="match status" value="1"/>
</dbReference>
<dbReference type="InterPro" id="IPR045582">
    <property type="entry name" value="Trehalase-like_N"/>
</dbReference>
<feature type="domain" description="Trehalase-like N-terminal" evidence="3">
    <location>
        <begin position="58"/>
        <end position="211"/>
    </location>
</feature>